<evidence type="ECO:0000256" key="6">
    <source>
        <dbReference type="ARBA" id="ARBA00022989"/>
    </source>
</evidence>
<dbReference type="Proteomes" id="UP000319516">
    <property type="component" value="Unassembled WGS sequence"/>
</dbReference>
<dbReference type="RefSeq" id="WP_141783314.1">
    <property type="nucleotide sequence ID" value="NZ_BAAAIK010000008.1"/>
</dbReference>
<dbReference type="InterPro" id="IPR006312">
    <property type="entry name" value="TatA/E"/>
</dbReference>
<evidence type="ECO:0000256" key="5">
    <source>
        <dbReference type="ARBA" id="ARBA00022927"/>
    </source>
</evidence>
<comment type="caution">
    <text evidence="11">The sequence shown here is derived from an EMBL/GenBank/DDBJ whole genome shotgun (WGS) entry which is preliminary data.</text>
</comment>
<accession>A0A542YLP4</accession>
<dbReference type="Pfam" id="PF02416">
    <property type="entry name" value="TatA_B_E"/>
    <property type="match status" value="1"/>
</dbReference>
<evidence type="ECO:0000256" key="7">
    <source>
        <dbReference type="ARBA" id="ARBA00023010"/>
    </source>
</evidence>
<keyword evidence="5 9" id="KW-0653">Protein transport</keyword>
<evidence type="ECO:0000256" key="1">
    <source>
        <dbReference type="ARBA" id="ARBA00004162"/>
    </source>
</evidence>
<evidence type="ECO:0000313" key="12">
    <source>
        <dbReference type="Proteomes" id="UP000319516"/>
    </source>
</evidence>
<comment type="similarity">
    <text evidence="9">Belongs to the TatA/E family.</text>
</comment>
<name>A0A542YLP4_9MICO</name>
<evidence type="ECO:0000256" key="10">
    <source>
        <dbReference type="SAM" id="MobiDB-lite"/>
    </source>
</evidence>
<reference evidence="11 12" key="1">
    <citation type="submission" date="2019-06" db="EMBL/GenBank/DDBJ databases">
        <title>Sequencing the genomes of 1000 actinobacteria strains.</title>
        <authorList>
            <person name="Klenk H.-P."/>
        </authorList>
    </citation>
    <scope>NUCLEOTIDE SEQUENCE [LARGE SCALE GENOMIC DNA]</scope>
    <source>
        <strain evidence="11 12">DSM 12335</strain>
    </source>
</reference>
<keyword evidence="8 9" id="KW-0472">Membrane</keyword>
<keyword evidence="12" id="KW-1185">Reference proteome</keyword>
<dbReference type="HAMAP" id="MF_00236">
    <property type="entry name" value="TatA_E"/>
    <property type="match status" value="1"/>
</dbReference>
<evidence type="ECO:0000256" key="8">
    <source>
        <dbReference type="ARBA" id="ARBA00023136"/>
    </source>
</evidence>
<evidence type="ECO:0000256" key="9">
    <source>
        <dbReference type="HAMAP-Rule" id="MF_00236"/>
    </source>
</evidence>
<comment type="subcellular location">
    <subcellularLocation>
        <location evidence="1 9">Cell membrane</location>
        <topology evidence="1 9">Single-pass membrane protein</topology>
    </subcellularLocation>
</comment>
<evidence type="ECO:0000313" key="11">
    <source>
        <dbReference type="EMBL" id="TQL48998.1"/>
    </source>
</evidence>
<dbReference type="AlphaFoldDB" id="A0A542YLP4"/>
<keyword evidence="2 9" id="KW-0813">Transport</keyword>
<gene>
    <name evidence="9" type="primary">tatA</name>
    <name evidence="11" type="ORF">FB467_0061</name>
</gene>
<feature type="compositionally biased region" description="Low complexity" evidence="10">
    <location>
        <begin position="47"/>
        <end position="67"/>
    </location>
</feature>
<dbReference type="InterPro" id="IPR003369">
    <property type="entry name" value="TatA/B/E"/>
</dbReference>
<keyword evidence="7 9" id="KW-0811">Translocation</keyword>
<comment type="subunit">
    <text evidence="9">The Tat system comprises two distinct complexes: a TatABC complex, containing multiple copies of TatA, TatB and TatC subunits, and a separate TatA complex, containing only TatA subunits. Substrates initially bind to the TatABC complex, which probably triggers association of the separate TatA complex to form the active translocon.</text>
</comment>
<evidence type="ECO:0000256" key="2">
    <source>
        <dbReference type="ARBA" id="ARBA00022448"/>
    </source>
</evidence>
<dbReference type="PANTHER" id="PTHR42982">
    <property type="entry name" value="SEC-INDEPENDENT PROTEIN TRANSLOCASE PROTEIN TATA"/>
    <property type="match status" value="1"/>
</dbReference>
<organism evidence="11 12">
    <name type="scientific">Ornithinicoccus hortensis</name>
    <dbReference type="NCBI Taxonomy" id="82346"/>
    <lineage>
        <taxon>Bacteria</taxon>
        <taxon>Bacillati</taxon>
        <taxon>Actinomycetota</taxon>
        <taxon>Actinomycetes</taxon>
        <taxon>Micrococcales</taxon>
        <taxon>Intrasporangiaceae</taxon>
        <taxon>Ornithinicoccus</taxon>
    </lineage>
</organism>
<evidence type="ECO:0000256" key="4">
    <source>
        <dbReference type="ARBA" id="ARBA00022692"/>
    </source>
</evidence>
<keyword evidence="3 9" id="KW-1003">Cell membrane</keyword>
<dbReference type="GO" id="GO:0033281">
    <property type="term" value="C:TAT protein transport complex"/>
    <property type="evidence" value="ECO:0007669"/>
    <property type="project" value="UniProtKB-UniRule"/>
</dbReference>
<dbReference type="GO" id="GO:0043953">
    <property type="term" value="P:protein transport by the Tat complex"/>
    <property type="evidence" value="ECO:0007669"/>
    <property type="project" value="UniProtKB-UniRule"/>
</dbReference>
<proteinExistence type="inferred from homology"/>
<dbReference type="EMBL" id="VFOP01000001">
    <property type="protein sequence ID" value="TQL48998.1"/>
    <property type="molecule type" value="Genomic_DNA"/>
</dbReference>
<comment type="function">
    <text evidence="9">Part of the twin-arginine translocation (Tat) system that transports large folded proteins containing a characteristic twin-arginine motif in their signal peptide across membranes. TatA could form the protein-conducting channel of the Tat system.</text>
</comment>
<protein>
    <recommendedName>
        <fullName evidence="9">Sec-independent protein translocase protein TatA</fullName>
    </recommendedName>
</protein>
<evidence type="ECO:0000256" key="3">
    <source>
        <dbReference type="ARBA" id="ARBA00022475"/>
    </source>
</evidence>
<sequence length="75" mass="7818">MLANLTGWHALVILAIVLLVFGSAKLPGLARSVGESMRILRDEVHTTDTAATDRTGGTDDTTADKAAQAPSRLAS</sequence>
<dbReference type="Gene3D" id="1.20.5.3310">
    <property type="match status" value="1"/>
</dbReference>
<keyword evidence="6 9" id="KW-1133">Transmembrane helix</keyword>
<keyword evidence="4 9" id="KW-0812">Transmembrane</keyword>
<feature type="region of interest" description="Disordered" evidence="10">
    <location>
        <begin position="44"/>
        <end position="75"/>
    </location>
</feature>
<dbReference type="PANTHER" id="PTHR42982:SF8">
    <property type="entry name" value="SEC-INDEPENDENT PROTEIN TRANSLOCASE PROTEIN TATA"/>
    <property type="match status" value="1"/>
</dbReference>
<dbReference type="GO" id="GO:0008320">
    <property type="term" value="F:protein transmembrane transporter activity"/>
    <property type="evidence" value="ECO:0007669"/>
    <property type="project" value="UniProtKB-UniRule"/>
</dbReference>